<dbReference type="InterPro" id="IPR003959">
    <property type="entry name" value="ATPase_AAA_core"/>
</dbReference>
<dbReference type="GO" id="GO:0005319">
    <property type="term" value="F:lipid transporter activity"/>
    <property type="evidence" value="ECO:0007669"/>
    <property type="project" value="TreeGrafter"/>
</dbReference>
<dbReference type="PANTHER" id="PTHR19229">
    <property type="entry name" value="ATP-BINDING CASSETTE TRANSPORTER SUBFAMILY A ABCA"/>
    <property type="match status" value="1"/>
</dbReference>
<proteinExistence type="predicted"/>
<organism evidence="2">
    <name type="scientific">Medioppia subpectinata</name>
    <dbReference type="NCBI Taxonomy" id="1979941"/>
    <lineage>
        <taxon>Eukaryota</taxon>
        <taxon>Metazoa</taxon>
        <taxon>Ecdysozoa</taxon>
        <taxon>Arthropoda</taxon>
        <taxon>Chelicerata</taxon>
        <taxon>Arachnida</taxon>
        <taxon>Acari</taxon>
        <taxon>Acariformes</taxon>
        <taxon>Sarcoptiformes</taxon>
        <taxon>Oribatida</taxon>
        <taxon>Brachypylina</taxon>
        <taxon>Oppioidea</taxon>
        <taxon>Oppiidae</taxon>
        <taxon>Medioppia</taxon>
    </lineage>
</organism>
<dbReference type="EMBL" id="CAJPIZ010044972">
    <property type="protein sequence ID" value="CAG2122170.1"/>
    <property type="molecule type" value="Genomic_DNA"/>
</dbReference>
<dbReference type="GO" id="GO:0140359">
    <property type="term" value="F:ABC-type transporter activity"/>
    <property type="evidence" value="ECO:0007669"/>
    <property type="project" value="InterPro"/>
</dbReference>
<dbReference type="GO" id="GO:0016887">
    <property type="term" value="F:ATP hydrolysis activity"/>
    <property type="evidence" value="ECO:0007669"/>
    <property type="project" value="InterPro"/>
</dbReference>
<dbReference type="InterPro" id="IPR027417">
    <property type="entry name" value="P-loop_NTPase"/>
</dbReference>
<dbReference type="AlphaFoldDB" id="A0A7R9LVQ4"/>
<evidence type="ECO:0000259" key="1">
    <source>
        <dbReference type="Pfam" id="PF13304"/>
    </source>
</evidence>
<dbReference type="Pfam" id="PF13304">
    <property type="entry name" value="AAA_21"/>
    <property type="match status" value="1"/>
</dbReference>
<reference evidence="2" key="1">
    <citation type="submission" date="2020-11" db="EMBL/GenBank/DDBJ databases">
        <authorList>
            <person name="Tran Van P."/>
        </authorList>
    </citation>
    <scope>NUCLEOTIDE SEQUENCE</scope>
</reference>
<keyword evidence="3" id="KW-1185">Reference proteome</keyword>
<dbReference type="SUPFAM" id="SSF52540">
    <property type="entry name" value="P-loop containing nucleoside triphosphate hydrolases"/>
    <property type="match status" value="1"/>
</dbReference>
<dbReference type="GO" id="GO:0005524">
    <property type="term" value="F:ATP binding"/>
    <property type="evidence" value="ECO:0007669"/>
    <property type="project" value="InterPro"/>
</dbReference>
<dbReference type="EMBL" id="OC899547">
    <property type="protein sequence ID" value="CAD7648809.1"/>
    <property type="molecule type" value="Genomic_DNA"/>
</dbReference>
<dbReference type="PANTHER" id="PTHR19229:SF250">
    <property type="entry name" value="ABC TRANSPORTER DOMAIN-CONTAINING PROTEIN-RELATED"/>
    <property type="match status" value="1"/>
</dbReference>
<dbReference type="Proteomes" id="UP000759131">
    <property type="component" value="Unassembled WGS sequence"/>
</dbReference>
<feature type="domain" description="ATPase AAA-type core" evidence="1">
    <location>
        <begin position="10"/>
        <end position="74"/>
    </location>
</feature>
<feature type="non-terminal residue" evidence="2">
    <location>
        <position position="115"/>
    </location>
</feature>
<dbReference type="OrthoDB" id="6512899at2759"/>
<evidence type="ECO:0000313" key="2">
    <source>
        <dbReference type="EMBL" id="CAD7648809.1"/>
    </source>
</evidence>
<gene>
    <name evidence="2" type="ORF">OSB1V03_LOCUS22116</name>
</gene>
<accession>A0A7R9LVQ4</accession>
<protein>
    <recommendedName>
        <fullName evidence="1">ATPase AAA-type core domain-containing protein</fullName>
    </recommendedName>
</protein>
<sequence length="115" mass="13070">MPHSQMTVLTLSRGNRRKLCLAIAMLGNPQLVLLDEPTSGLDPQSRRYICQNIQNAIRDRRSILLTSHSMEECDILCSRLAIMVNGRFKCIGSPQYLKHKFGSGYLITLRLHESE</sequence>
<dbReference type="GO" id="GO:0016020">
    <property type="term" value="C:membrane"/>
    <property type="evidence" value="ECO:0007669"/>
    <property type="project" value="InterPro"/>
</dbReference>
<dbReference type="Gene3D" id="3.40.50.300">
    <property type="entry name" value="P-loop containing nucleotide triphosphate hydrolases"/>
    <property type="match status" value="1"/>
</dbReference>
<name>A0A7R9LVQ4_9ACAR</name>
<evidence type="ECO:0000313" key="3">
    <source>
        <dbReference type="Proteomes" id="UP000759131"/>
    </source>
</evidence>
<dbReference type="InterPro" id="IPR026082">
    <property type="entry name" value="ABCA"/>
</dbReference>